<gene>
    <name evidence="1" type="ORF">F8M41_020347</name>
</gene>
<protein>
    <submittedName>
        <fullName evidence="1">Uncharacterized protein</fullName>
    </submittedName>
</protein>
<comment type="caution">
    <text evidence="1">The sequence shown here is derived from an EMBL/GenBank/DDBJ whole genome shotgun (WGS) entry which is preliminary data.</text>
</comment>
<keyword evidence="2" id="KW-1185">Reference proteome</keyword>
<evidence type="ECO:0000313" key="1">
    <source>
        <dbReference type="EMBL" id="KAF0500220.1"/>
    </source>
</evidence>
<organism evidence="1 2">
    <name type="scientific">Gigaspora margarita</name>
    <dbReference type="NCBI Taxonomy" id="4874"/>
    <lineage>
        <taxon>Eukaryota</taxon>
        <taxon>Fungi</taxon>
        <taxon>Fungi incertae sedis</taxon>
        <taxon>Mucoromycota</taxon>
        <taxon>Glomeromycotina</taxon>
        <taxon>Glomeromycetes</taxon>
        <taxon>Diversisporales</taxon>
        <taxon>Gigasporaceae</taxon>
        <taxon>Gigaspora</taxon>
    </lineage>
</organism>
<evidence type="ECO:0000313" key="2">
    <source>
        <dbReference type="Proteomes" id="UP000439903"/>
    </source>
</evidence>
<dbReference type="OrthoDB" id="2393629at2759"/>
<dbReference type="Proteomes" id="UP000439903">
    <property type="component" value="Unassembled WGS sequence"/>
</dbReference>
<proteinExistence type="predicted"/>
<dbReference type="EMBL" id="WTPW01000556">
    <property type="protein sequence ID" value="KAF0500220.1"/>
    <property type="molecule type" value="Genomic_DNA"/>
</dbReference>
<dbReference type="AlphaFoldDB" id="A0A8H4AII8"/>
<accession>A0A8H4AII8</accession>
<name>A0A8H4AII8_GIGMA</name>
<reference evidence="1 2" key="1">
    <citation type="journal article" date="2019" name="Environ. Microbiol.">
        <title>At the nexus of three kingdoms: the genome of the mycorrhizal fungus Gigaspora margarita provides insights into plant, endobacterial and fungal interactions.</title>
        <authorList>
            <person name="Venice F."/>
            <person name="Ghignone S."/>
            <person name="Salvioli di Fossalunga A."/>
            <person name="Amselem J."/>
            <person name="Novero M."/>
            <person name="Xianan X."/>
            <person name="Sedzielewska Toro K."/>
            <person name="Morin E."/>
            <person name="Lipzen A."/>
            <person name="Grigoriev I.V."/>
            <person name="Henrissat B."/>
            <person name="Martin F.M."/>
            <person name="Bonfante P."/>
        </authorList>
    </citation>
    <scope>NUCLEOTIDE SEQUENCE [LARGE SCALE GENOMIC DNA]</scope>
    <source>
        <strain evidence="1 2">BEG34</strain>
    </source>
</reference>
<sequence length="134" mass="15274">MFTEPNDLQPKLLDAKWLPNNQLSVSIQSPRIISFCEPDSPIAVGHFTFDDHKGHSFRFSHDPKYVNGFNDNNLPCNGHVGDNPYNYIVSYDPKHTPSDGSTVTIALSIYYWCFRDDKRISCSSCDVKLDVKYP</sequence>